<dbReference type="GO" id="GO:0005886">
    <property type="term" value="C:plasma membrane"/>
    <property type="evidence" value="ECO:0007669"/>
    <property type="project" value="UniProtKB-SubCell"/>
</dbReference>
<dbReference type="RefSeq" id="WP_100163823.1">
    <property type="nucleotide sequence ID" value="NZ_PGTB01000102.1"/>
</dbReference>
<keyword evidence="6 11" id="KW-0479">Metal-binding</keyword>
<evidence type="ECO:0000256" key="5">
    <source>
        <dbReference type="ARBA" id="ARBA00022692"/>
    </source>
</evidence>
<dbReference type="GO" id="GO:0009055">
    <property type="term" value="F:electron transfer activity"/>
    <property type="evidence" value="ECO:0007669"/>
    <property type="project" value="InterPro"/>
</dbReference>
<keyword evidence="14" id="KW-1185">Reference proteome</keyword>
<dbReference type="EMBL" id="PGTB01000102">
    <property type="protein sequence ID" value="PJE35283.1"/>
    <property type="molecule type" value="Genomic_DNA"/>
</dbReference>
<evidence type="ECO:0000256" key="7">
    <source>
        <dbReference type="ARBA" id="ARBA00022982"/>
    </source>
</evidence>
<evidence type="ECO:0000256" key="2">
    <source>
        <dbReference type="ARBA" id="ARBA00022448"/>
    </source>
</evidence>
<accession>A0A2M8IXL6</accession>
<evidence type="ECO:0000256" key="6">
    <source>
        <dbReference type="ARBA" id="ARBA00022723"/>
    </source>
</evidence>
<dbReference type="OrthoDB" id="9805828at2"/>
<feature type="domain" description="Cytochrome c" evidence="12">
    <location>
        <begin position="67"/>
        <end position="166"/>
    </location>
</feature>
<keyword evidence="2" id="KW-0813">Transport</keyword>
<comment type="caution">
    <text evidence="13">The sequence shown here is derived from an EMBL/GenBank/DDBJ whole genome shotgun (WGS) entry which is preliminary data.</text>
</comment>
<evidence type="ECO:0000256" key="9">
    <source>
        <dbReference type="ARBA" id="ARBA00023004"/>
    </source>
</evidence>
<keyword evidence="3" id="KW-1003">Cell membrane</keyword>
<keyword evidence="4 11" id="KW-0349">Heme</keyword>
<evidence type="ECO:0000313" key="13">
    <source>
        <dbReference type="EMBL" id="PJE35283.1"/>
    </source>
</evidence>
<dbReference type="AlphaFoldDB" id="A0A2M8IXL6"/>
<evidence type="ECO:0000313" key="14">
    <source>
        <dbReference type="Proteomes" id="UP000231553"/>
    </source>
</evidence>
<evidence type="ECO:0000256" key="10">
    <source>
        <dbReference type="ARBA" id="ARBA00023136"/>
    </source>
</evidence>
<comment type="subcellular location">
    <subcellularLocation>
        <location evidence="1">Cell membrane</location>
        <topology evidence="1">Single-pass membrane protein</topology>
    </subcellularLocation>
</comment>
<dbReference type="Proteomes" id="UP000231553">
    <property type="component" value="Unassembled WGS sequence"/>
</dbReference>
<sequence>MDTMTSTKVVAGFCAAFLVFLLGKWAAEGIYHVGGHGEQAYVIDTGVVESDGGGEDDVDFAALVAEADPDKGASVFRRCQACHRVEPGENITGPTLYGVVGRAVGGVDGFGYSDAMANHGGTWTIEELSAFLENPRNSVPGTAMSFAGLRSDTDRANVIAYLQSLSN</sequence>
<dbReference type="Gene3D" id="1.10.760.10">
    <property type="entry name" value="Cytochrome c-like domain"/>
    <property type="match status" value="1"/>
</dbReference>
<protein>
    <submittedName>
        <fullName evidence="13">Cytochrome c family protein</fullName>
    </submittedName>
</protein>
<keyword evidence="8" id="KW-1133">Transmembrane helix</keyword>
<evidence type="ECO:0000256" key="3">
    <source>
        <dbReference type="ARBA" id="ARBA00022475"/>
    </source>
</evidence>
<dbReference type="FunFam" id="1.10.760.10:FF:000026">
    <property type="entry name" value="Cytochrome C, membrane-bound"/>
    <property type="match status" value="1"/>
</dbReference>
<dbReference type="PRINTS" id="PR00604">
    <property type="entry name" value="CYTCHRMECIAB"/>
</dbReference>
<dbReference type="InterPro" id="IPR009056">
    <property type="entry name" value="Cyt_c-like_dom"/>
</dbReference>
<reference evidence="13 14" key="1">
    <citation type="journal article" date="2018" name="Int. J. Syst. Evol. Microbiol.">
        <title>Pseudooceanicola lipolyticus sp. nov., a marine alphaproteobacterium, reclassification of Oceanicola flagellatus as Pseudooceanicola flagellatus comb. nov. and emended description of the genus Pseudooceanicola.</title>
        <authorList>
            <person name="Huang M.-M."/>
            <person name="Guo L.-L."/>
            <person name="Wu Y.-H."/>
            <person name="Lai Q.-L."/>
            <person name="Shao Z.-Z."/>
            <person name="Wang C.-S."/>
            <person name="Wu M."/>
            <person name="Xu X.-W."/>
        </authorList>
    </citation>
    <scope>NUCLEOTIDE SEQUENCE [LARGE SCALE GENOMIC DNA]</scope>
    <source>
        <strain evidence="13 14">157</strain>
    </source>
</reference>
<dbReference type="PROSITE" id="PS51007">
    <property type="entry name" value="CYTC"/>
    <property type="match status" value="1"/>
</dbReference>
<dbReference type="GO" id="GO:0046872">
    <property type="term" value="F:metal ion binding"/>
    <property type="evidence" value="ECO:0007669"/>
    <property type="project" value="UniProtKB-KW"/>
</dbReference>
<evidence type="ECO:0000256" key="1">
    <source>
        <dbReference type="ARBA" id="ARBA00004162"/>
    </source>
</evidence>
<keyword evidence="7" id="KW-0249">Electron transport</keyword>
<dbReference type="InterPro" id="IPR002327">
    <property type="entry name" value="Cyt_c_1A/1B"/>
</dbReference>
<name>A0A2M8IXL6_9RHOB</name>
<keyword evidence="9 11" id="KW-0408">Iron</keyword>
<dbReference type="PANTHER" id="PTHR11961">
    <property type="entry name" value="CYTOCHROME C"/>
    <property type="match status" value="1"/>
</dbReference>
<evidence type="ECO:0000256" key="11">
    <source>
        <dbReference type="PROSITE-ProRule" id="PRU00433"/>
    </source>
</evidence>
<keyword evidence="10" id="KW-0472">Membrane</keyword>
<organism evidence="13 14">
    <name type="scientific">Pseudooceanicola lipolyticus</name>
    <dbReference type="NCBI Taxonomy" id="2029104"/>
    <lineage>
        <taxon>Bacteria</taxon>
        <taxon>Pseudomonadati</taxon>
        <taxon>Pseudomonadota</taxon>
        <taxon>Alphaproteobacteria</taxon>
        <taxon>Rhodobacterales</taxon>
        <taxon>Paracoccaceae</taxon>
        <taxon>Pseudooceanicola</taxon>
    </lineage>
</organism>
<evidence type="ECO:0000256" key="4">
    <source>
        <dbReference type="ARBA" id="ARBA00022617"/>
    </source>
</evidence>
<keyword evidence="5" id="KW-0812">Transmembrane</keyword>
<dbReference type="InterPro" id="IPR036909">
    <property type="entry name" value="Cyt_c-like_dom_sf"/>
</dbReference>
<evidence type="ECO:0000259" key="12">
    <source>
        <dbReference type="PROSITE" id="PS51007"/>
    </source>
</evidence>
<dbReference type="SUPFAM" id="SSF46626">
    <property type="entry name" value="Cytochrome c"/>
    <property type="match status" value="1"/>
</dbReference>
<dbReference type="GO" id="GO:0020037">
    <property type="term" value="F:heme binding"/>
    <property type="evidence" value="ECO:0007669"/>
    <property type="project" value="InterPro"/>
</dbReference>
<evidence type="ECO:0000256" key="8">
    <source>
        <dbReference type="ARBA" id="ARBA00022989"/>
    </source>
</evidence>
<dbReference type="Pfam" id="PF00034">
    <property type="entry name" value="Cytochrom_C"/>
    <property type="match status" value="1"/>
</dbReference>
<gene>
    <name evidence="13" type="ORF">CVM52_17970</name>
</gene>
<proteinExistence type="predicted"/>